<protein>
    <submittedName>
        <fullName evidence="1">Uncharacterized protein</fullName>
    </submittedName>
</protein>
<name>A0A0E9PI44_ANGAN</name>
<proteinExistence type="predicted"/>
<evidence type="ECO:0000313" key="1">
    <source>
        <dbReference type="EMBL" id="JAH04266.1"/>
    </source>
</evidence>
<organism evidence="1">
    <name type="scientific">Anguilla anguilla</name>
    <name type="common">European freshwater eel</name>
    <name type="synonym">Muraena anguilla</name>
    <dbReference type="NCBI Taxonomy" id="7936"/>
    <lineage>
        <taxon>Eukaryota</taxon>
        <taxon>Metazoa</taxon>
        <taxon>Chordata</taxon>
        <taxon>Craniata</taxon>
        <taxon>Vertebrata</taxon>
        <taxon>Euteleostomi</taxon>
        <taxon>Actinopterygii</taxon>
        <taxon>Neopterygii</taxon>
        <taxon>Teleostei</taxon>
        <taxon>Anguilliformes</taxon>
        <taxon>Anguillidae</taxon>
        <taxon>Anguilla</taxon>
    </lineage>
</organism>
<sequence length="22" mass="2526">MPSIPFDVLDLLTFNNTSHNYS</sequence>
<reference evidence="1" key="1">
    <citation type="submission" date="2014-11" db="EMBL/GenBank/DDBJ databases">
        <authorList>
            <person name="Amaro Gonzalez C."/>
        </authorList>
    </citation>
    <scope>NUCLEOTIDE SEQUENCE</scope>
</reference>
<dbReference type="AlphaFoldDB" id="A0A0E9PI44"/>
<reference evidence="1" key="2">
    <citation type="journal article" date="2015" name="Fish Shellfish Immunol.">
        <title>Early steps in the European eel (Anguilla anguilla)-Vibrio vulnificus interaction in the gills: Role of the RtxA13 toxin.</title>
        <authorList>
            <person name="Callol A."/>
            <person name="Pajuelo D."/>
            <person name="Ebbesson L."/>
            <person name="Teles M."/>
            <person name="MacKenzie S."/>
            <person name="Amaro C."/>
        </authorList>
    </citation>
    <scope>NUCLEOTIDE SEQUENCE</scope>
</reference>
<dbReference type="EMBL" id="GBXM01104311">
    <property type="protein sequence ID" value="JAH04266.1"/>
    <property type="molecule type" value="Transcribed_RNA"/>
</dbReference>
<accession>A0A0E9PI44</accession>